<gene>
    <name evidence="1" type="ORF">S06H3_51362</name>
</gene>
<proteinExistence type="predicted"/>
<reference evidence="1" key="1">
    <citation type="journal article" date="2014" name="Front. Microbiol.">
        <title>High frequency of phylogenetically diverse reductive dehalogenase-homologous genes in deep subseafloor sedimentary metagenomes.</title>
        <authorList>
            <person name="Kawai M."/>
            <person name="Futagami T."/>
            <person name="Toyoda A."/>
            <person name="Takaki Y."/>
            <person name="Nishi S."/>
            <person name="Hori S."/>
            <person name="Arai W."/>
            <person name="Tsubouchi T."/>
            <person name="Morono Y."/>
            <person name="Uchiyama I."/>
            <person name="Ito T."/>
            <person name="Fujiyama A."/>
            <person name="Inagaki F."/>
            <person name="Takami H."/>
        </authorList>
    </citation>
    <scope>NUCLEOTIDE SEQUENCE</scope>
    <source>
        <strain evidence="1">Expedition CK06-06</strain>
    </source>
</reference>
<feature type="non-terminal residue" evidence="1">
    <location>
        <position position="1"/>
    </location>
</feature>
<dbReference type="AlphaFoldDB" id="X1MVF8"/>
<comment type="caution">
    <text evidence="1">The sequence shown here is derived from an EMBL/GenBank/DDBJ whole genome shotgun (WGS) entry which is preliminary data.</text>
</comment>
<evidence type="ECO:0000313" key="1">
    <source>
        <dbReference type="EMBL" id="GAI35682.1"/>
    </source>
</evidence>
<sequence>EVMVREVVDMVRKIVNEVIAVTVAITLECVRTPSNLDEAAKIAIDKVRRRRGGLYFF</sequence>
<dbReference type="EMBL" id="BARV01032583">
    <property type="protein sequence ID" value="GAI35682.1"/>
    <property type="molecule type" value="Genomic_DNA"/>
</dbReference>
<accession>X1MVF8</accession>
<name>X1MVF8_9ZZZZ</name>
<protein>
    <submittedName>
        <fullName evidence="1">Uncharacterized protein</fullName>
    </submittedName>
</protein>
<organism evidence="1">
    <name type="scientific">marine sediment metagenome</name>
    <dbReference type="NCBI Taxonomy" id="412755"/>
    <lineage>
        <taxon>unclassified sequences</taxon>
        <taxon>metagenomes</taxon>
        <taxon>ecological metagenomes</taxon>
    </lineage>
</organism>